<feature type="compositionally biased region" description="Basic and acidic residues" evidence="1">
    <location>
        <begin position="126"/>
        <end position="146"/>
    </location>
</feature>
<dbReference type="Proteomes" id="UP000499080">
    <property type="component" value="Unassembled WGS sequence"/>
</dbReference>
<evidence type="ECO:0000313" key="2">
    <source>
        <dbReference type="EMBL" id="GBM43935.1"/>
    </source>
</evidence>
<comment type="caution">
    <text evidence="2">The sequence shown here is derived from an EMBL/GenBank/DDBJ whole genome shotgun (WGS) entry which is preliminary data.</text>
</comment>
<keyword evidence="3" id="KW-1185">Reference proteome</keyword>
<gene>
    <name evidence="2" type="ORF">AVEN_251636_1</name>
</gene>
<reference evidence="2 3" key="1">
    <citation type="journal article" date="2019" name="Sci. Rep.">
        <title>Orb-weaving spider Araneus ventricosus genome elucidates the spidroin gene catalogue.</title>
        <authorList>
            <person name="Kono N."/>
            <person name="Nakamura H."/>
            <person name="Ohtoshi R."/>
            <person name="Moran D.A.P."/>
            <person name="Shinohara A."/>
            <person name="Yoshida Y."/>
            <person name="Fujiwara M."/>
            <person name="Mori M."/>
            <person name="Tomita M."/>
            <person name="Arakawa K."/>
        </authorList>
    </citation>
    <scope>NUCLEOTIDE SEQUENCE [LARGE SCALE GENOMIC DNA]</scope>
</reference>
<protein>
    <submittedName>
        <fullName evidence="2">Uncharacterized protein</fullName>
    </submittedName>
</protein>
<organism evidence="2 3">
    <name type="scientific">Araneus ventricosus</name>
    <name type="common">Orbweaver spider</name>
    <name type="synonym">Epeira ventricosa</name>
    <dbReference type="NCBI Taxonomy" id="182803"/>
    <lineage>
        <taxon>Eukaryota</taxon>
        <taxon>Metazoa</taxon>
        <taxon>Ecdysozoa</taxon>
        <taxon>Arthropoda</taxon>
        <taxon>Chelicerata</taxon>
        <taxon>Arachnida</taxon>
        <taxon>Araneae</taxon>
        <taxon>Araneomorphae</taxon>
        <taxon>Entelegynae</taxon>
        <taxon>Araneoidea</taxon>
        <taxon>Araneidae</taxon>
        <taxon>Araneus</taxon>
    </lineage>
</organism>
<dbReference type="AlphaFoldDB" id="A0A4Y2FU15"/>
<feature type="region of interest" description="Disordered" evidence="1">
    <location>
        <begin position="116"/>
        <end position="146"/>
    </location>
</feature>
<evidence type="ECO:0000256" key="1">
    <source>
        <dbReference type="SAM" id="MobiDB-lite"/>
    </source>
</evidence>
<sequence length="146" mass="15626">MRLCASDIEPLNDRQFETEVGVLIAITIQRPTPPAGGTPLHRSGGGMRRALVCLCALKIAIVSPTAHLSTNVNAGVIRDSVVVAPTATSVPEKLASLLQWTVALWAQGASKARMSPECCASTSPESARHREEHHSNNTELRHINSD</sequence>
<proteinExistence type="predicted"/>
<name>A0A4Y2FU15_ARAVE</name>
<evidence type="ECO:0000313" key="3">
    <source>
        <dbReference type="Proteomes" id="UP000499080"/>
    </source>
</evidence>
<accession>A0A4Y2FU15</accession>
<dbReference type="EMBL" id="BGPR01001049">
    <property type="protein sequence ID" value="GBM43935.1"/>
    <property type="molecule type" value="Genomic_DNA"/>
</dbReference>